<dbReference type="GO" id="GO:0004557">
    <property type="term" value="F:alpha-galactosidase activity"/>
    <property type="evidence" value="ECO:0007669"/>
    <property type="project" value="TreeGrafter"/>
</dbReference>
<keyword evidence="8" id="KW-1185">Reference proteome</keyword>
<feature type="region of interest" description="Disordered" evidence="5">
    <location>
        <begin position="92"/>
        <end position="111"/>
    </location>
</feature>
<dbReference type="InterPro" id="IPR002241">
    <property type="entry name" value="Glyco_hydro_27"/>
</dbReference>
<feature type="chain" id="PRO_5043393852" description="Alpha-galactosidase" evidence="6">
    <location>
        <begin position="20"/>
        <end position="111"/>
    </location>
</feature>
<comment type="similarity">
    <text evidence="1 4">Belongs to the glycosyl hydrolase 27 family.</text>
</comment>
<evidence type="ECO:0000256" key="5">
    <source>
        <dbReference type="SAM" id="MobiDB-lite"/>
    </source>
</evidence>
<feature type="signal peptide" evidence="6">
    <location>
        <begin position="1"/>
        <end position="19"/>
    </location>
</feature>
<dbReference type="AlphaFoldDB" id="A0AAV2SLH3"/>
<dbReference type="Pfam" id="PF16499">
    <property type="entry name" value="Melibiase_2"/>
    <property type="match status" value="1"/>
</dbReference>
<sequence>MSLLSCLVLSGLLVPYVSPLDNGLALTPPMGWLAWERFRCNLDCENDPDNCIHENLFVQHADLMASEGYSEVGYDTVTLDDCWMAMERDSDGKLQGDHERFPSGIKALADH</sequence>
<dbReference type="GO" id="GO:0009311">
    <property type="term" value="P:oligosaccharide metabolic process"/>
    <property type="evidence" value="ECO:0007669"/>
    <property type="project" value="TreeGrafter"/>
</dbReference>
<evidence type="ECO:0000256" key="2">
    <source>
        <dbReference type="ARBA" id="ARBA00022801"/>
    </source>
</evidence>
<evidence type="ECO:0000313" key="7">
    <source>
        <dbReference type="EMBL" id="CAL4197572.1"/>
    </source>
</evidence>
<dbReference type="PRINTS" id="PR00740">
    <property type="entry name" value="GLHYDRLASE27"/>
</dbReference>
<proteinExistence type="inferred from homology"/>
<dbReference type="GO" id="GO:0016139">
    <property type="term" value="P:glycoside catabolic process"/>
    <property type="evidence" value="ECO:0007669"/>
    <property type="project" value="TreeGrafter"/>
</dbReference>
<keyword evidence="4" id="KW-1015">Disulfide bond</keyword>
<reference evidence="7 8" key="1">
    <citation type="submission" date="2024-05" db="EMBL/GenBank/DDBJ databases">
        <authorList>
            <person name="Wallberg A."/>
        </authorList>
    </citation>
    <scope>NUCLEOTIDE SEQUENCE [LARGE SCALE GENOMIC DNA]</scope>
</reference>
<dbReference type="EMBL" id="CAXKWB010073925">
    <property type="protein sequence ID" value="CAL4197572.1"/>
    <property type="molecule type" value="Genomic_DNA"/>
</dbReference>
<dbReference type="EC" id="3.2.1.-" evidence="4"/>
<evidence type="ECO:0000256" key="1">
    <source>
        <dbReference type="ARBA" id="ARBA00009743"/>
    </source>
</evidence>
<name>A0AAV2SLH3_MEGNR</name>
<protein>
    <recommendedName>
        <fullName evidence="4">Alpha-galactosidase</fullName>
        <ecNumber evidence="4">3.2.1.-</ecNumber>
    </recommendedName>
</protein>
<dbReference type="InterPro" id="IPR000111">
    <property type="entry name" value="Glyco_hydro_27/36_CS"/>
</dbReference>
<accession>A0AAV2SLH3</accession>
<evidence type="ECO:0000256" key="3">
    <source>
        <dbReference type="ARBA" id="ARBA00023295"/>
    </source>
</evidence>
<dbReference type="SUPFAM" id="SSF51445">
    <property type="entry name" value="(Trans)glycosidases"/>
    <property type="match status" value="1"/>
</dbReference>
<keyword evidence="2 4" id="KW-0378">Hydrolase</keyword>
<comment type="caution">
    <text evidence="7">The sequence shown here is derived from an EMBL/GenBank/DDBJ whole genome shotgun (WGS) entry which is preliminary data.</text>
</comment>
<dbReference type="PROSITE" id="PS00512">
    <property type="entry name" value="ALPHA_GALACTOSIDASE"/>
    <property type="match status" value="1"/>
</dbReference>
<keyword evidence="3 4" id="KW-0326">Glycosidase</keyword>
<dbReference type="InterPro" id="IPR013785">
    <property type="entry name" value="Aldolase_TIM"/>
</dbReference>
<dbReference type="InterPro" id="IPR017853">
    <property type="entry name" value="GH"/>
</dbReference>
<keyword evidence="6" id="KW-0732">Signal</keyword>
<dbReference type="Gene3D" id="3.20.20.70">
    <property type="entry name" value="Aldolase class I"/>
    <property type="match status" value="1"/>
</dbReference>
<evidence type="ECO:0000256" key="4">
    <source>
        <dbReference type="RuleBase" id="RU361168"/>
    </source>
</evidence>
<organism evidence="7 8">
    <name type="scientific">Meganyctiphanes norvegica</name>
    <name type="common">Northern krill</name>
    <name type="synonym">Thysanopoda norvegica</name>
    <dbReference type="NCBI Taxonomy" id="48144"/>
    <lineage>
        <taxon>Eukaryota</taxon>
        <taxon>Metazoa</taxon>
        <taxon>Ecdysozoa</taxon>
        <taxon>Arthropoda</taxon>
        <taxon>Crustacea</taxon>
        <taxon>Multicrustacea</taxon>
        <taxon>Malacostraca</taxon>
        <taxon>Eumalacostraca</taxon>
        <taxon>Eucarida</taxon>
        <taxon>Euphausiacea</taxon>
        <taxon>Euphausiidae</taxon>
        <taxon>Meganyctiphanes</taxon>
    </lineage>
</organism>
<dbReference type="PANTHER" id="PTHR11452:SF83">
    <property type="entry name" value="ALPHA-GALACTOSIDASE"/>
    <property type="match status" value="1"/>
</dbReference>
<feature type="compositionally biased region" description="Basic and acidic residues" evidence="5">
    <location>
        <begin position="92"/>
        <end position="101"/>
    </location>
</feature>
<dbReference type="GO" id="GO:0005737">
    <property type="term" value="C:cytoplasm"/>
    <property type="evidence" value="ECO:0007669"/>
    <property type="project" value="TreeGrafter"/>
</dbReference>
<comment type="subunit">
    <text evidence="4">Homodimer.</text>
</comment>
<dbReference type="PANTHER" id="PTHR11452">
    <property type="entry name" value="ALPHA-GALACTOSIDASE/ALPHA-N-ACETYLGALACTOSAMINIDASE"/>
    <property type="match status" value="1"/>
</dbReference>
<gene>
    <name evidence="7" type="ORF">MNOR_LOCUS37294</name>
</gene>
<feature type="non-terminal residue" evidence="7">
    <location>
        <position position="111"/>
    </location>
</feature>
<evidence type="ECO:0000313" key="8">
    <source>
        <dbReference type="Proteomes" id="UP001497623"/>
    </source>
</evidence>
<dbReference type="Proteomes" id="UP001497623">
    <property type="component" value="Unassembled WGS sequence"/>
</dbReference>
<evidence type="ECO:0000256" key="6">
    <source>
        <dbReference type="SAM" id="SignalP"/>
    </source>
</evidence>